<dbReference type="Proteomes" id="UP000671852">
    <property type="component" value="Chromosome"/>
</dbReference>
<dbReference type="EMBL" id="CP046072">
    <property type="protein sequence ID" value="QSZ40606.1"/>
    <property type="molecule type" value="Genomic_DNA"/>
</dbReference>
<reference evidence="2" key="1">
    <citation type="submission" date="2019-11" db="EMBL/GenBank/DDBJ databases">
        <authorList>
            <person name="Kojima H."/>
        </authorList>
    </citation>
    <scope>NUCLEOTIDE SEQUENCE</scope>
    <source>
        <strain evidence="2">H1576</strain>
    </source>
</reference>
<evidence type="ECO:0000313" key="3">
    <source>
        <dbReference type="Proteomes" id="UP000671852"/>
    </source>
</evidence>
<evidence type="ECO:0000256" key="1">
    <source>
        <dbReference type="SAM" id="SignalP"/>
    </source>
</evidence>
<proteinExistence type="predicted"/>
<keyword evidence="1" id="KW-0732">Signal</keyword>
<keyword evidence="3" id="KW-1185">Reference proteome</keyword>
<dbReference type="RefSeq" id="WP_207561885.1">
    <property type="nucleotide sequence ID" value="NZ_CP046072.1"/>
</dbReference>
<dbReference type="KEGG" id="saqt:GJV85_00220"/>
<name>A0A975AXV8_9BACT</name>
<accession>A0A975AXV8</accession>
<feature type="chain" id="PRO_5038067448" evidence="1">
    <location>
        <begin position="16"/>
        <end position="72"/>
    </location>
</feature>
<dbReference type="AlphaFoldDB" id="A0A975AXV8"/>
<sequence length="72" mass="8532">MKIALLLLAASMLIAYVPKNIMLCKTHQKIAENSEVKCRWVCDKKVSKERKIENAILFYKNSKYYKFVKKDY</sequence>
<evidence type="ECO:0000313" key="2">
    <source>
        <dbReference type="EMBL" id="QSZ40606.1"/>
    </source>
</evidence>
<protein>
    <submittedName>
        <fullName evidence="2">Uncharacterized protein</fullName>
    </submittedName>
</protein>
<reference evidence="2" key="2">
    <citation type="submission" date="2021-04" db="EMBL/GenBank/DDBJ databases">
        <title>Isolation and characterization of a novel species of the genus Sulfurimonas.</title>
        <authorList>
            <person name="Fukui M."/>
        </authorList>
    </citation>
    <scope>NUCLEOTIDE SEQUENCE</scope>
    <source>
        <strain evidence="2">H1576</strain>
    </source>
</reference>
<gene>
    <name evidence="2" type="ORF">GJV85_00220</name>
</gene>
<organism evidence="2 3">
    <name type="scientific">Sulfurimonas aquatica</name>
    <dbReference type="NCBI Taxonomy" id="2672570"/>
    <lineage>
        <taxon>Bacteria</taxon>
        <taxon>Pseudomonadati</taxon>
        <taxon>Campylobacterota</taxon>
        <taxon>Epsilonproteobacteria</taxon>
        <taxon>Campylobacterales</taxon>
        <taxon>Sulfurimonadaceae</taxon>
        <taxon>Sulfurimonas</taxon>
    </lineage>
</organism>
<feature type="signal peptide" evidence="1">
    <location>
        <begin position="1"/>
        <end position="15"/>
    </location>
</feature>